<gene>
    <name evidence="1" type="ORF">chiPu_0024476</name>
</gene>
<sequence>MLIEASSASCHPCAFCYTPAPLYQAVINQNIYSQTLWEGGAPGAVLGNVRGDNEEEWWKTTLGEGTQLSSAGL</sequence>
<dbReference type="Proteomes" id="UP000287033">
    <property type="component" value="Unassembled WGS sequence"/>
</dbReference>
<evidence type="ECO:0000313" key="2">
    <source>
        <dbReference type="Proteomes" id="UP000287033"/>
    </source>
</evidence>
<protein>
    <submittedName>
        <fullName evidence="1">Uncharacterized protein</fullName>
    </submittedName>
</protein>
<proteinExistence type="predicted"/>
<reference evidence="1 2" key="1">
    <citation type="journal article" date="2018" name="Nat. Ecol. Evol.">
        <title>Shark genomes provide insights into elasmobranch evolution and the origin of vertebrates.</title>
        <authorList>
            <person name="Hara Y"/>
            <person name="Yamaguchi K"/>
            <person name="Onimaru K"/>
            <person name="Kadota M"/>
            <person name="Koyanagi M"/>
            <person name="Keeley SD"/>
            <person name="Tatsumi K"/>
            <person name="Tanaka K"/>
            <person name="Motone F"/>
            <person name="Kageyama Y"/>
            <person name="Nozu R"/>
            <person name="Adachi N"/>
            <person name="Nishimura O"/>
            <person name="Nakagawa R"/>
            <person name="Tanegashima C"/>
            <person name="Kiyatake I"/>
            <person name="Matsumoto R"/>
            <person name="Murakumo K"/>
            <person name="Nishida K"/>
            <person name="Terakita A"/>
            <person name="Kuratani S"/>
            <person name="Sato K"/>
            <person name="Hyodo S Kuraku.S."/>
        </authorList>
    </citation>
    <scope>NUCLEOTIDE SEQUENCE [LARGE SCALE GENOMIC DNA]</scope>
</reference>
<dbReference type="AlphaFoldDB" id="A0A401TDM0"/>
<evidence type="ECO:0000313" key="1">
    <source>
        <dbReference type="EMBL" id="GCC40734.1"/>
    </source>
</evidence>
<dbReference type="EMBL" id="BEZZ01040325">
    <property type="protein sequence ID" value="GCC40734.1"/>
    <property type="molecule type" value="Genomic_DNA"/>
</dbReference>
<comment type="caution">
    <text evidence="1">The sequence shown here is derived from an EMBL/GenBank/DDBJ whole genome shotgun (WGS) entry which is preliminary data.</text>
</comment>
<name>A0A401TDM0_CHIPU</name>
<accession>A0A401TDM0</accession>
<keyword evidence="2" id="KW-1185">Reference proteome</keyword>
<organism evidence="1 2">
    <name type="scientific">Chiloscyllium punctatum</name>
    <name type="common">Brownbanded bambooshark</name>
    <name type="synonym">Hemiscyllium punctatum</name>
    <dbReference type="NCBI Taxonomy" id="137246"/>
    <lineage>
        <taxon>Eukaryota</taxon>
        <taxon>Metazoa</taxon>
        <taxon>Chordata</taxon>
        <taxon>Craniata</taxon>
        <taxon>Vertebrata</taxon>
        <taxon>Chondrichthyes</taxon>
        <taxon>Elasmobranchii</taxon>
        <taxon>Galeomorphii</taxon>
        <taxon>Galeoidea</taxon>
        <taxon>Orectolobiformes</taxon>
        <taxon>Hemiscylliidae</taxon>
        <taxon>Chiloscyllium</taxon>
    </lineage>
</organism>